<dbReference type="InterPro" id="IPR047817">
    <property type="entry name" value="ABC2_TM_bact-type"/>
</dbReference>
<feature type="transmembrane region" description="Helical" evidence="5">
    <location>
        <begin position="145"/>
        <end position="166"/>
    </location>
</feature>
<evidence type="ECO:0000256" key="4">
    <source>
        <dbReference type="ARBA" id="ARBA00023136"/>
    </source>
</evidence>
<dbReference type="Proteomes" id="UP000295418">
    <property type="component" value="Unassembled WGS sequence"/>
</dbReference>
<dbReference type="InterPro" id="IPR000412">
    <property type="entry name" value="ABC_2_transport"/>
</dbReference>
<protein>
    <submittedName>
        <fullName evidence="7">ABC transporter permease</fullName>
    </submittedName>
</protein>
<dbReference type="GO" id="GO:0140359">
    <property type="term" value="F:ABC-type transporter activity"/>
    <property type="evidence" value="ECO:0007669"/>
    <property type="project" value="InterPro"/>
</dbReference>
<keyword evidence="4 5" id="KW-0472">Membrane</keyword>
<dbReference type="InterPro" id="IPR013525">
    <property type="entry name" value="ABC2_TM"/>
</dbReference>
<accession>A0A4R4E7S6</accession>
<organism evidence="7 8">
    <name type="scientific">Paenibacillus albiflavus</name>
    <dbReference type="NCBI Taxonomy" id="2545760"/>
    <lineage>
        <taxon>Bacteria</taxon>
        <taxon>Bacillati</taxon>
        <taxon>Bacillota</taxon>
        <taxon>Bacilli</taxon>
        <taxon>Bacillales</taxon>
        <taxon>Paenibacillaceae</taxon>
        <taxon>Paenibacillus</taxon>
    </lineage>
</organism>
<dbReference type="InterPro" id="IPR051784">
    <property type="entry name" value="Nod_factor_ABC_transporter"/>
</dbReference>
<dbReference type="OrthoDB" id="162334at2"/>
<dbReference type="RefSeq" id="WP_132418993.1">
    <property type="nucleotide sequence ID" value="NZ_SKFG01000016.1"/>
</dbReference>
<evidence type="ECO:0000256" key="1">
    <source>
        <dbReference type="ARBA" id="ARBA00004141"/>
    </source>
</evidence>
<sequence length="285" mass="30964">MWNIAQRNLKIYFRDRSAVFFSLLAVFIIIGLYVLFLGDNLANSLKDAGEYAKPLVNNWIVAGLLAVTSITTTMGAFGIMVEDRAKKMLKDFAASPIKRSSLAGGYILSSVFIGIIISIVALILIETYVVVDGGQLLTLLKLLQVLGIIVLSVISGTALVFFLVTFFRSQNAFATASTVIGTLIGFITGIYIPIGSLPDAVQFVIKVFPVSHAAVLFRQVFMEQSMADAFANAPAEVSKSFQETMGVTYSFGDFTVSPLMSILVLLATTVIFYLLAILNLSRKNK</sequence>
<comment type="caution">
    <text evidence="7">The sequence shown here is derived from an EMBL/GenBank/DDBJ whole genome shotgun (WGS) entry which is preliminary data.</text>
</comment>
<dbReference type="PANTHER" id="PTHR43229">
    <property type="entry name" value="NODULATION PROTEIN J"/>
    <property type="match status" value="1"/>
</dbReference>
<keyword evidence="8" id="KW-1185">Reference proteome</keyword>
<dbReference type="Pfam" id="PF12698">
    <property type="entry name" value="ABC2_membrane_3"/>
    <property type="match status" value="1"/>
</dbReference>
<evidence type="ECO:0000313" key="7">
    <source>
        <dbReference type="EMBL" id="TCZ75804.1"/>
    </source>
</evidence>
<dbReference type="AlphaFoldDB" id="A0A4R4E7S6"/>
<keyword evidence="2 5" id="KW-0812">Transmembrane</keyword>
<evidence type="ECO:0000313" key="8">
    <source>
        <dbReference type="Proteomes" id="UP000295418"/>
    </source>
</evidence>
<evidence type="ECO:0000259" key="6">
    <source>
        <dbReference type="PROSITE" id="PS51012"/>
    </source>
</evidence>
<proteinExistence type="predicted"/>
<dbReference type="GO" id="GO:0043190">
    <property type="term" value="C:ATP-binding cassette (ABC) transporter complex"/>
    <property type="evidence" value="ECO:0007669"/>
    <property type="project" value="InterPro"/>
</dbReference>
<feature type="transmembrane region" description="Helical" evidence="5">
    <location>
        <begin position="259"/>
        <end position="280"/>
    </location>
</feature>
<feature type="transmembrane region" description="Helical" evidence="5">
    <location>
        <begin position="173"/>
        <end position="194"/>
    </location>
</feature>
<dbReference type="PIRSF" id="PIRSF006648">
    <property type="entry name" value="DrrB"/>
    <property type="match status" value="1"/>
</dbReference>
<keyword evidence="3 5" id="KW-1133">Transmembrane helix</keyword>
<reference evidence="7 8" key="1">
    <citation type="submission" date="2019-03" db="EMBL/GenBank/DDBJ databases">
        <authorList>
            <person name="Kim M.K.M."/>
        </authorList>
    </citation>
    <scope>NUCLEOTIDE SEQUENCE [LARGE SCALE GENOMIC DNA]</scope>
    <source>
        <strain evidence="7 8">18JY21-1</strain>
    </source>
</reference>
<evidence type="ECO:0000256" key="3">
    <source>
        <dbReference type="ARBA" id="ARBA00022989"/>
    </source>
</evidence>
<feature type="transmembrane region" description="Helical" evidence="5">
    <location>
        <begin position="102"/>
        <end position="125"/>
    </location>
</feature>
<feature type="transmembrane region" description="Helical" evidence="5">
    <location>
        <begin position="20"/>
        <end position="38"/>
    </location>
</feature>
<feature type="domain" description="ABC transmembrane type-2" evidence="6">
    <location>
        <begin position="17"/>
        <end position="283"/>
    </location>
</feature>
<dbReference type="EMBL" id="SKFG01000016">
    <property type="protein sequence ID" value="TCZ75804.1"/>
    <property type="molecule type" value="Genomic_DNA"/>
</dbReference>
<feature type="transmembrane region" description="Helical" evidence="5">
    <location>
        <begin position="58"/>
        <end position="81"/>
    </location>
</feature>
<name>A0A4R4E7S6_9BACL</name>
<dbReference type="PROSITE" id="PS51012">
    <property type="entry name" value="ABC_TM2"/>
    <property type="match status" value="1"/>
</dbReference>
<evidence type="ECO:0000256" key="5">
    <source>
        <dbReference type="SAM" id="Phobius"/>
    </source>
</evidence>
<evidence type="ECO:0000256" key="2">
    <source>
        <dbReference type="ARBA" id="ARBA00022692"/>
    </source>
</evidence>
<comment type="subcellular location">
    <subcellularLocation>
        <location evidence="1">Membrane</location>
        <topology evidence="1">Multi-pass membrane protein</topology>
    </subcellularLocation>
</comment>
<dbReference type="PANTHER" id="PTHR43229:SF2">
    <property type="entry name" value="NODULATION PROTEIN J"/>
    <property type="match status" value="1"/>
</dbReference>
<gene>
    <name evidence="7" type="ORF">E0485_15625</name>
</gene>